<gene>
    <name evidence="5" type="ORF">E2C01_080684</name>
</gene>
<dbReference type="AlphaFoldDB" id="A0A5B7ITV7"/>
<dbReference type="InterPro" id="IPR015421">
    <property type="entry name" value="PyrdxlP-dep_Trfase_major"/>
</dbReference>
<sequence length="85" mass="9456">MCPNIEGLKISRPFHAGSWSAKAAKEAAKYGQVSEVVPRSERYTGVPPASTWTLDPQASYVYYCANETVEGMPLLPPPTRYLLFY</sequence>
<dbReference type="PANTHER" id="PTHR43247">
    <property type="entry name" value="PHOSPHOSERINE AMINOTRANSFERASE"/>
    <property type="match status" value="1"/>
</dbReference>
<comment type="pathway">
    <text evidence="4">Amino-acid biosynthesis.</text>
</comment>
<accession>A0A5B7ITV7</accession>
<dbReference type="SUPFAM" id="SSF53383">
    <property type="entry name" value="PLP-dependent transferases"/>
    <property type="match status" value="1"/>
</dbReference>
<comment type="cofactor">
    <cofactor evidence="1">
        <name>pyridoxal 5'-phosphate</name>
        <dbReference type="ChEBI" id="CHEBI:597326"/>
    </cofactor>
</comment>
<proteinExistence type="predicted"/>
<comment type="caution">
    <text evidence="5">The sequence shown here is derived from an EMBL/GenBank/DDBJ whole genome shotgun (WGS) entry which is preliminary data.</text>
</comment>
<keyword evidence="2 5" id="KW-0808">Transferase</keyword>
<protein>
    <submittedName>
        <fullName evidence="5">Putative phosphoserine aminotransferase</fullName>
    </submittedName>
</protein>
<dbReference type="GO" id="GO:0006564">
    <property type="term" value="P:L-serine biosynthetic process"/>
    <property type="evidence" value="ECO:0007669"/>
    <property type="project" value="InterPro"/>
</dbReference>
<dbReference type="GO" id="GO:0030170">
    <property type="term" value="F:pyridoxal phosphate binding"/>
    <property type="evidence" value="ECO:0007669"/>
    <property type="project" value="TreeGrafter"/>
</dbReference>
<evidence type="ECO:0000256" key="3">
    <source>
        <dbReference type="ARBA" id="ARBA00022898"/>
    </source>
</evidence>
<keyword evidence="6" id="KW-1185">Reference proteome</keyword>
<dbReference type="PANTHER" id="PTHR43247:SF1">
    <property type="entry name" value="PHOSPHOSERINE AMINOTRANSFERASE"/>
    <property type="match status" value="1"/>
</dbReference>
<evidence type="ECO:0000256" key="1">
    <source>
        <dbReference type="ARBA" id="ARBA00001933"/>
    </source>
</evidence>
<evidence type="ECO:0000256" key="4">
    <source>
        <dbReference type="ARBA" id="ARBA00029440"/>
    </source>
</evidence>
<evidence type="ECO:0000313" key="6">
    <source>
        <dbReference type="Proteomes" id="UP000324222"/>
    </source>
</evidence>
<dbReference type="GO" id="GO:0004648">
    <property type="term" value="F:O-phospho-L-serine:2-oxoglutarate aminotransferase activity"/>
    <property type="evidence" value="ECO:0007669"/>
    <property type="project" value="InterPro"/>
</dbReference>
<name>A0A5B7ITV7_PORTR</name>
<keyword evidence="3" id="KW-0663">Pyridoxal phosphate</keyword>
<reference evidence="5 6" key="1">
    <citation type="submission" date="2019-05" db="EMBL/GenBank/DDBJ databases">
        <title>Another draft genome of Portunus trituberculatus and its Hox gene families provides insights of decapod evolution.</title>
        <authorList>
            <person name="Jeong J.-H."/>
            <person name="Song I."/>
            <person name="Kim S."/>
            <person name="Choi T."/>
            <person name="Kim D."/>
            <person name="Ryu S."/>
            <person name="Kim W."/>
        </authorList>
    </citation>
    <scope>NUCLEOTIDE SEQUENCE [LARGE SCALE GENOMIC DNA]</scope>
    <source>
        <tissue evidence="5">Muscle</tissue>
    </source>
</reference>
<keyword evidence="5" id="KW-0032">Aminotransferase</keyword>
<dbReference type="EMBL" id="VSRR010069878">
    <property type="protein sequence ID" value="MPC85885.1"/>
    <property type="molecule type" value="Genomic_DNA"/>
</dbReference>
<evidence type="ECO:0000256" key="2">
    <source>
        <dbReference type="ARBA" id="ARBA00022679"/>
    </source>
</evidence>
<dbReference type="InterPro" id="IPR022278">
    <property type="entry name" value="Pser_aminoTfrase"/>
</dbReference>
<evidence type="ECO:0000313" key="5">
    <source>
        <dbReference type="EMBL" id="MPC85885.1"/>
    </source>
</evidence>
<dbReference type="GO" id="GO:0005737">
    <property type="term" value="C:cytoplasm"/>
    <property type="evidence" value="ECO:0007669"/>
    <property type="project" value="TreeGrafter"/>
</dbReference>
<dbReference type="Proteomes" id="UP000324222">
    <property type="component" value="Unassembled WGS sequence"/>
</dbReference>
<dbReference type="Gene3D" id="3.40.640.10">
    <property type="entry name" value="Type I PLP-dependent aspartate aminotransferase-like (Major domain)"/>
    <property type="match status" value="1"/>
</dbReference>
<dbReference type="OrthoDB" id="1703350at2759"/>
<dbReference type="InterPro" id="IPR015424">
    <property type="entry name" value="PyrdxlP-dep_Trfase"/>
</dbReference>
<organism evidence="5 6">
    <name type="scientific">Portunus trituberculatus</name>
    <name type="common">Swimming crab</name>
    <name type="synonym">Neptunus trituberculatus</name>
    <dbReference type="NCBI Taxonomy" id="210409"/>
    <lineage>
        <taxon>Eukaryota</taxon>
        <taxon>Metazoa</taxon>
        <taxon>Ecdysozoa</taxon>
        <taxon>Arthropoda</taxon>
        <taxon>Crustacea</taxon>
        <taxon>Multicrustacea</taxon>
        <taxon>Malacostraca</taxon>
        <taxon>Eumalacostraca</taxon>
        <taxon>Eucarida</taxon>
        <taxon>Decapoda</taxon>
        <taxon>Pleocyemata</taxon>
        <taxon>Brachyura</taxon>
        <taxon>Eubrachyura</taxon>
        <taxon>Portunoidea</taxon>
        <taxon>Portunidae</taxon>
        <taxon>Portuninae</taxon>
        <taxon>Portunus</taxon>
    </lineage>
</organism>